<dbReference type="InterPro" id="IPR014284">
    <property type="entry name" value="RNA_pol_sigma-70_dom"/>
</dbReference>
<feature type="domain" description="RNA polymerase sigma-70 region 4" evidence="1">
    <location>
        <begin position="45"/>
        <end position="91"/>
    </location>
</feature>
<dbReference type="Pfam" id="PF04545">
    <property type="entry name" value="Sigma70_r4"/>
    <property type="match status" value="1"/>
</dbReference>
<reference evidence="2" key="1">
    <citation type="submission" date="2020-08" db="EMBL/GenBank/DDBJ databases">
        <title>Genome public.</title>
        <authorList>
            <person name="Liu C."/>
            <person name="Sun Q."/>
        </authorList>
    </citation>
    <scope>NUCLEOTIDE SEQUENCE</scope>
    <source>
        <strain evidence="2">BX15</strain>
    </source>
</reference>
<dbReference type="InterPro" id="IPR007630">
    <property type="entry name" value="RNA_pol_sigma70_r4"/>
</dbReference>
<dbReference type="GO" id="GO:0003700">
    <property type="term" value="F:DNA-binding transcription factor activity"/>
    <property type="evidence" value="ECO:0007669"/>
    <property type="project" value="InterPro"/>
</dbReference>
<dbReference type="RefSeq" id="WP_187013458.1">
    <property type="nucleotide sequence ID" value="NZ_JACOQI010000001.1"/>
</dbReference>
<evidence type="ECO:0000313" key="3">
    <source>
        <dbReference type="Proteomes" id="UP000620327"/>
    </source>
</evidence>
<name>A0A923S9I4_9FIRM</name>
<keyword evidence="3" id="KW-1185">Reference proteome</keyword>
<dbReference type="AlphaFoldDB" id="A0A923S9I4"/>
<comment type="caution">
    <text evidence="2">The sequence shown here is derived from an EMBL/GenBank/DDBJ whole genome shotgun (WGS) entry which is preliminary data.</text>
</comment>
<evidence type="ECO:0000259" key="1">
    <source>
        <dbReference type="Pfam" id="PF04545"/>
    </source>
</evidence>
<dbReference type="GO" id="GO:0006352">
    <property type="term" value="P:DNA-templated transcription initiation"/>
    <property type="evidence" value="ECO:0007669"/>
    <property type="project" value="InterPro"/>
</dbReference>
<dbReference type="SUPFAM" id="SSF88659">
    <property type="entry name" value="Sigma3 and sigma4 domains of RNA polymerase sigma factors"/>
    <property type="match status" value="1"/>
</dbReference>
<evidence type="ECO:0000313" key="2">
    <source>
        <dbReference type="EMBL" id="MBC5769072.1"/>
    </source>
</evidence>
<organism evidence="2 3">
    <name type="scientific">Dysosmobacter segnis</name>
    <dbReference type="NCBI Taxonomy" id="2763042"/>
    <lineage>
        <taxon>Bacteria</taxon>
        <taxon>Bacillati</taxon>
        <taxon>Bacillota</taxon>
        <taxon>Clostridia</taxon>
        <taxon>Eubacteriales</taxon>
        <taxon>Oscillospiraceae</taxon>
        <taxon>Dysosmobacter</taxon>
    </lineage>
</organism>
<dbReference type="InterPro" id="IPR013324">
    <property type="entry name" value="RNA_pol_sigma_r3/r4-like"/>
</dbReference>
<proteinExistence type="predicted"/>
<sequence length="98" mass="11500">MNQISLDAKGGQFLADLANWQRESAPDNSADLERLRRNLRFARQQVLTKRQQQMLELYYDQGLTMGQIAAKLHLNRSTVCRTLQRARERLYACLRYTL</sequence>
<dbReference type="Gene3D" id="1.10.10.60">
    <property type="entry name" value="Homeodomain-like"/>
    <property type="match status" value="1"/>
</dbReference>
<dbReference type="EMBL" id="JACOQI010000001">
    <property type="protein sequence ID" value="MBC5769072.1"/>
    <property type="molecule type" value="Genomic_DNA"/>
</dbReference>
<dbReference type="Proteomes" id="UP000620327">
    <property type="component" value="Unassembled WGS sequence"/>
</dbReference>
<gene>
    <name evidence="2" type="ORF">H8Z83_01735</name>
</gene>
<dbReference type="NCBIfam" id="TIGR02937">
    <property type="entry name" value="sigma70-ECF"/>
    <property type="match status" value="1"/>
</dbReference>
<accession>A0A923S9I4</accession>
<protein>
    <submittedName>
        <fullName evidence="2">Sigma-70 family RNA polymerase sigma factor</fullName>
    </submittedName>
</protein>